<gene>
    <name evidence="7" type="ORF">ACJMK2_038585</name>
</gene>
<feature type="domain" description="SRCR" evidence="6">
    <location>
        <begin position="552"/>
        <end position="653"/>
    </location>
</feature>
<feature type="domain" description="SRCR" evidence="6">
    <location>
        <begin position="442"/>
        <end position="543"/>
    </location>
</feature>
<feature type="domain" description="SRCR" evidence="6">
    <location>
        <begin position="333"/>
        <end position="434"/>
    </location>
</feature>
<feature type="disulfide bond" evidence="5">
    <location>
        <begin position="249"/>
        <end position="313"/>
    </location>
</feature>
<protein>
    <recommendedName>
        <fullName evidence="6">SRCR domain-containing protein</fullName>
    </recommendedName>
</protein>
<dbReference type="FunFam" id="3.10.250.10:FF:000006">
    <property type="entry name" value="neurotrypsin isoform X2"/>
    <property type="match status" value="3"/>
</dbReference>
<feature type="domain" description="SRCR" evidence="6">
    <location>
        <begin position="112"/>
        <end position="213"/>
    </location>
</feature>
<dbReference type="InterPro" id="IPR036772">
    <property type="entry name" value="SRCR-like_dom_sf"/>
</dbReference>
<feature type="disulfide bond" evidence="5">
    <location>
        <begin position="837"/>
        <end position="847"/>
    </location>
</feature>
<evidence type="ECO:0000256" key="1">
    <source>
        <dbReference type="ARBA" id="ARBA00022729"/>
    </source>
</evidence>
<feature type="domain" description="SRCR" evidence="6">
    <location>
        <begin position="878"/>
        <end position="979"/>
    </location>
</feature>
<dbReference type="PRINTS" id="PR00258">
    <property type="entry name" value="SPERACTRCPTR"/>
</dbReference>
<evidence type="ECO:0000256" key="4">
    <source>
        <dbReference type="ARBA" id="ARBA00023180"/>
    </source>
</evidence>
<dbReference type="SUPFAM" id="SSF56487">
    <property type="entry name" value="SRCR-like"/>
    <property type="match status" value="12"/>
</dbReference>
<feature type="disulfide bond" evidence="5">
    <location>
        <begin position="622"/>
        <end position="632"/>
    </location>
</feature>
<feature type="domain" description="SRCR" evidence="6">
    <location>
        <begin position="1099"/>
        <end position="1196"/>
    </location>
</feature>
<feature type="disulfide bond" evidence="5">
    <location>
        <begin position="72"/>
        <end position="82"/>
    </location>
</feature>
<evidence type="ECO:0000313" key="8">
    <source>
        <dbReference type="Proteomes" id="UP001634394"/>
    </source>
</evidence>
<evidence type="ECO:0000256" key="5">
    <source>
        <dbReference type="PROSITE-ProRule" id="PRU00196"/>
    </source>
</evidence>
<dbReference type="PROSITE" id="PS00420">
    <property type="entry name" value="SRCR_1"/>
    <property type="match status" value="8"/>
</dbReference>
<feature type="domain" description="SRCR" evidence="6">
    <location>
        <begin position="988"/>
        <end position="1089"/>
    </location>
</feature>
<proteinExistence type="predicted"/>
<dbReference type="Proteomes" id="UP001634394">
    <property type="component" value="Unassembled WGS sequence"/>
</dbReference>
<dbReference type="PANTHER" id="PTHR19331">
    <property type="entry name" value="SCAVENGER RECEPTOR DOMAIN-CONTAINING"/>
    <property type="match status" value="1"/>
</dbReference>
<organism evidence="7 8">
    <name type="scientific">Sinanodonta woodiana</name>
    <name type="common">Chinese pond mussel</name>
    <name type="synonym">Anodonta woodiana</name>
    <dbReference type="NCBI Taxonomy" id="1069815"/>
    <lineage>
        <taxon>Eukaryota</taxon>
        <taxon>Metazoa</taxon>
        <taxon>Spiralia</taxon>
        <taxon>Lophotrochozoa</taxon>
        <taxon>Mollusca</taxon>
        <taxon>Bivalvia</taxon>
        <taxon>Autobranchia</taxon>
        <taxon>Heteroconchia</taxon>
        <taxon>Palaeoheterodonta</taxon>
        <taxon>Unionida</taxon>
        <taxon>Unionoidea</taxon>
        <taxon>Unionidae</taxon>
        <taxon>Unioninae</taxon>
        <taxon>Sinanodonta</taxon>
    </lineage>
</organism>
<keyword evidence="4" id="KW-0325">Glycoprotein</keyword>
<feature type="disulfide bond" evidence="5">
    <location>
        <begin position="1165"/>
        <end position="1175"/>
    </location>
</feature>
<feature type="disulfide bond" evidence="5">
    <location>
        <begin position="293"/>
        <end position="303"/>
    </location>
</feature>
<keyword evidence="3 5" id="KW-1015">Disulfide bond</keyword>
<accession>A0ABD3WCU3</accession>
<feature type="disulfide bond" evidence="5">
    <location>
        <begin position="948"/>
        <end position="958"/>
    </location>
</feature>
<dbReference type="EMBL" id="JBJQND010000007">
    <property type="protein sequence ID" value="KAL3870532.1"/>
    <property type="molecule type" value="Genomic_DNA"/>
</dbReference>
<feature type="disulfide bond" evidence="5">
    <location>
        <begin position="182"/>
        <end position="192"/>
    </location>
</feature>
<feature type="domain" description="SRCR" evidence="6">
    <location>
        <begin position="660"/>
        <end position="761"/>
    </location>
</feature>
<feature type="disulfide bond" evidence="5">
    <location>
        <begin position="262"/>
        <end position="323"/>
    </location>
</feature>
<keyword evidence="1" id="KW-0732">Signal</keyword>
<dbReference type="FunFam" id="3.10.250.10:FF:000011">
    <property type="entry name" value="Scavenger receptor class A member 5"/>
    <property type="match status" value="7"/>
</dbReference>
<comment type="caution">
    <text evidence="7">The sequence shown here is derived from an EMBL/GenBank/DDBJ whole genome shotgun (WGS) entry which is preliminary data.</text>
</comment>
<name>A0ABD3WCU3_SINWO</name>
<feature type="disulfide bond" evidence="5">
    <location>
        <begin position="512"/>
        <end position="522"/>
    </location>
</feature>
<comment type="caution">
    <text evidence="5">Lacks conserved residue(s) required for the propagation of feature annotation.</text>
</comment>
<dbReference type="Gene3D" id="3.10.250.10">
    <property type="entry name" value="SRCR-like domain"/>
    <property type="match status" value="12"/>
</dbReference>
<evidence type="ECO:0000259" key="6">
    <source>
        <dbReference type="PROSITE" id="PS50287"/>
    </source>
</evidence>
<feature type="domain" description="SRCR" evidence="6">
    <location>
        <begin position="767"/>
        <end position="868"/>
    </location>
</feature>
<dbReference type="FunFam" id="3.10.250.10:FF:000001">
    <property type="entry name" value="Lysyl oxidase 4 isoform X1"/>
    <property type="match status" value="2"/>
</dbReference>
<dbReference type="SMART" id="SM00202">
    <property type="entry name" value="SR"/>
    <property type="match status" value="12"/>
</dbReference>
<dbReference type="PANTHER" id="PTHR19331:SF465">
    <property type="entry name" value="EGG PEPTIDE SPERACT RECEPTOR"/>
    <property type="match status" value="1"/>
</dbReference>
<feature type="domain" description="SRCR" evidence="6">
    <location>
        <begin position="224"/>
        <end position="324"/>
    </location>
</feature>
<keyword evidence="2" id="KW-0677">Repeat</keyword>
<feature type="domain" description="SRCR" evidence="6">
    <location>
        <begin position="1205"/>
        <end position="1306"/>
    </location>
</feature>
<feature type="disulfide bond" evidence="5">
    <location>
        <begin position="403"/>
        <end position="413"/>
    </location>
</feature>
<feature type="disulfide bond" evidence="5">
    <location>
        <begin position="1275"/>
        <end position="1285"/>
    </location>
</feature>
<reference evidence="7 8" key="1">
    <citation type="submission" date="2024-11" db="EMBL/GenBank/DDBJ databases">
        <title>Chromosome-level genome assembly of the freshwater bivalve Anodonta woodiana.</title>
        <authorList>
            <person name="Chen X."/>
        </authorList>
    </citation>
    <scope>NUCLEOTIDE SEQUENCE [LARGE SCALE GENOMIC DNA]</scope>
    <source>
        <strain evidence="7">MN2024</strain>
        <tissue evidence="7">Gills</tissue>
    </source>
</reference>
<feature type="domain" description="SRCR" evidence="6">
    <location>
        <begin position="2"/>
        <end position="103"/>
    </location>
</feature>
<evidence type="ECO:0000256" key="2">
    <source>
        <dbReference type="ARBA" id="ARBA00022737"/>
    </source>
</evidence>
<dbReference type="InterPro" id="IPR001190">
    <property type="entry name" value="SRCR"/>
</dbReference>
<evidence type="ECO:0000313" key="7">
    <source>
        <dbReference type="EMBL" id="KAL3870532.1"/>
    </source>
</evidence>
<evidence type="ECO:0000256" key="3">
    <source>
        <dbReference type="ARBA" id="ARBA00023157"/>
    </source>
</evidence>
<dbReference type="Pfam" id="PF00530">
    <property type="entry name" value="SRCR"/>
    <property type="match status" value="12"/>
</dbReference>
<dbReference type="PROSITE" id="PS50287">
    <property type="entry name" value="SRCR_2"/>
    <property type="match status" value="12"/>
</dbReference>
<feature type="disulfide bond" evidence="5">
    <location>
        <begin position="1058"/>
        <end position="1068"/>
    </location>
</feature>
<feature type="disulfide bond" evidence="5">
    <location>
        <begin position="730"/>
        <end position="740"/>
    </location>
</feature>
<feature type="non-terminal residue" evidence="7">
    <location>
        <position position="1307"/>
    </location>
</feature>
<sequence length="1307" mass="139554">MVRLSGGQRQSQGRVEVFYNGSWGTVCDDNFDNNAATVICRMLGYTGNLFVARTDGFFGAGSGSIYLDDVACNGNETSIVNCRHNPWGQNNCGHNEDVGVDCQPNIDAQVPVRLVNGSSGSEGRVEVQHAGLWGTVCDDEFDDKAATVVCKQLQFTNVVAIPLGNGFYGAGSGNIWLDDVKCQGWEAGLGACAHKPWGQSNCAHTEDAGVMCLANSAGVQNVNVRLTGGLDTFQGRVEINVFNRWGTICDDGFDDREATVICRMLNHPRGGHVLQGTSYAGGTGPIWLDDMECMGNETDIRQCVHKPWGVNNCGHSEDVAVQCLADNLPTIQIRLAGGPNSQQGRVEIQYNGQWGTVCDDHWSASDAAVACRMLGLPFDGAVPVSLAGYGNGSGPILMDDVECVGTEATLAACRFSGWTISNCDHTEDAAVICQSSTASVPIRLTGGSGPFEGRLEVNYNGTWGTVCDDSFDTKDGAVVCRQLGYPGIGVITKSNAFFGPGSGPIWLDDLDCTGLENNLIRCGHRGWGKSNCGHSEDASVICPFAGASNVSIRLVGGSVPSEGRVEVFHSGQWGTVCDDYFDTKAAQIICNMLGYPSSGAQPRPNSYYGNGTGQIWLDNVQCAGNESRIDLCRHNIWGINNCDHGEDVGVLCISATNVRARLINGSSTSNGRLELFYNGTWGTVCDDGFGSQDAQVICHMLGFQRTNSMALSAAPYGSGTGPILLDDVQCLGFEDNVVQCRNKGWYTTNCDHTEDVGIVCNAAPAAMRLVNGTDRFSGRVEIFLAGQWGTVCDDFFDSNAAKVVCKALRMPYMNAVPVTAAGFGRGTGKIWLDDVRCFGNETELIRCRTAAPGSTNCDHSEDVGVMCRTIAPTTNIQYRLVGGPSTSEGRLEIFYAGRWGTVCDDSFNDYAAELVCQALNIPHIRSGAVPNGKYGQGSGPIWLDDVTCHGNETSILNCAHSPFGSNDCDHTEDVGVRCDSTQSTSLQIRLINGSLPRNGRVEVLYNSQWGTICDDGFGVPEAKVVCRELGYSNVIAVPLTNAYYGSGNDQIVIDQLDCIGNETNIGFCSRKPFGVNDCDHSEDAGVMCLQPGPAAAVSVRLVAGLSRSQGRVQVLYNQVWGSICDDSWDNRDAAVVCRMLGYTGGRAITGIGTGRGPIWMDDVECTGSESNIANCQFKGWGEHDCDHTEDAGVYCNDTTVITYQARLSNGPSNMEGRLELLYNGQWGTVCDDNFNNADASVVCRMLGFSTDGATAIGQARYGQGTGPILLDEVSCVGTETNIGQCQSNGLALSNCGHNEDVGVRCNT</sequence>
<keyword evidence="8" id="KW-1185">Reference proteome</keyword>